<dbReference type="InterPro" id="IPR016181">
    <property type="entry name" value="Acyl_CoA_acyltransferase"/>
</dbReference>
<dbReference type="RefSeq" id="WP_120172234.1">
    <property type="nucleotide sequence ID" value="NZ_AP018400.1"/>
</dbReference>
<dbReference type="GeneID" id="52230274"/>
<dbReference type="InterPro" id="IPR000182">
    <property type="entry name" value="GNAT_dom"/>
</dbReference>
<dbReference type="Proteomes" id="UP000269331">
    <property type="component" value="Chromosome"/>
</dbReference>
<reference evidence="2 3" key="1">
    <citation type="journal article" date="2018" name="Genome Biol. Evol.">
        <title>Complete Genome Sequence of Streptococcus ruminantium sp. nov. GUT-187T (=DSM 104980T =JCM 31869T), the Type Strain of S. ruminantium, and Comparison with Genome Sequences of Streptococcus suis Strains.</title>
        <authorList>
            <person name="Tohya M."/>
            <person name="Sekizaki T."/>
            <person name="Miyoshi-Akiyama T."/>
        </authorList>
    </citation>
    <scope>NUCLEOTIDE SEQUENCE [LARGE SCALE GENOMIC DNA]</scope>
    <source>
        <strain evidence="2 3">GUT187T</strain>
    </source>
</reference>
<dbReference type="PROSITE" id="PS51186">
    <property type="entry name" value="GNAT"/>
    <property type="match status" value="1"/>
</dbReference>
<dbReference type="EMBL" id="AP018400">
    <property type="protein sequence ID" value="BBA93376.1"/>
    <property type="molecule type" value="Genomic_DNA"/>
</dbReference>
<dbReference type="AlphaFoldDB" id="A0A2Z5TQB4"/>
<protein>
    <submittedName>
        <fullName evidence="2">N-acetyltransferase</fullName>
    </submittedName>
</protein>
<evidence type="ECO:0000313" key="2">
    <source>
        <dbReference type="EMBL" id="BBA93376.1"/>
    </source>
</evidence>
<dbReference type="SUPFAM" id="SSF55729">
    <property type="entry name" value="Acyl-CoA N-acyltransferases (Nat)"/>
    <property type="match status" value="1"/>
</dbReference>
<accession>A0A2Z5TQB4</accession>
<dbReference type="Pfam" id="PF00583">
    <property type="entry name" value="Acetyltransf_1"/>
    <property type="match status" value="1"/>
</dbReference>
<dbReference type="Gene3D" id="3.40.630.30">
    <property type="match status" value="1"/>
</dbReference>
<feature type="domain" description="N-acetyltransferase" evidence="1">
    <location>
        <begin position="72"/>
        <end position="214"/>
    </location>
</feature>
<sequence>MLENNRLNELILRFPEDVQLIFKNMISSYQLGYVDYVYQTDNNATQNRRIKNLIKNFRRMDYFYIMPLQQDLALEIANQWRYEAPYDIYNVSANPEAYTELISPEARENCFFAVIRNAALMGYFRLELVGSCLEIGLGMKPSLTGQGNGRAFYQAIEDYIKEQYAPDSICLAVAKFNQRAQALYRAVGFVEKKQFLQTANGSQYDCVRMEKDMTCD</sequence>
<keyword evidence="2" id="KW-0808">Transferase</keyword>
<proteinExistence type="predicted"/>
<evidence type="ECO:0000259" key="1">
    <source>
        <dbReference type="PROSITE" id="PS51186"/>
    </source>
</evidence>
<name>A0A2Z5TQB4_9STRE</name>
<organism evidence="2 3">
    <name type="scientific">Streptococcus ruminantium</name>
    <dbReference type="NCBI Taxonomy" id="1917441"/>
    <lineage>
        <taxon>Bacteria</taxon>
        <taxon>Bacillati</taxon>
        <taxon>Bacillota</taxon>
        <taxon>Bacilli</taxon>
        <taxon>Lactobacillales</taxon>
        <taxon>Streptococcaceae</taxon>
        <taxon>Streptococcus</taxon>
    </lineage>
</organism>
<evidence type="ECO:0000313" key="3">
    <source>
        <dbReference type="Proteomes" id="UP000269331"/>
    </source>
</evidence>
<dbReference type="OrthoDB" id="423921at2"/>
<dbReference type="GO" id="GO:0016747">
    <property type="term" value="F:acyltransferase activity, transferring groups other than amino-acyl groups"/>
    <property type="evidence" value="ECO:0007669"/>
    <property type="project" value="InterPro"/>
</dbReference>
<dbReference type="KEGG" id="srq:SR187_8865"/>
<gene>
    <name evidence="2" type="ORF">SR187_8865</name>
</gene>